<organism evidence="1 2">
    <name type="scientific">Haemophilus parainfluenzae</name>
    <dbReference type="NCBI Taxonomy" id="729"/>
    <lineage>
        <taxon>Bacteria</taxon>
        <taxon>Pseudomonadati</taxon>
        <taxon>Pseudomonadota</taxon>
        <taxon>Gammaproteobacteria</taxon>
        <taxon>Pasteurellales</taxon>
        <taxon>Pasteurellaceae</taxon>
        <taxon>Haemophilus</taxon>
    </lineage>
</organism>
<dbReference type="InterPro" id="IPR018197">
    <property type="entry name" value="Glycerate_kinase_RE-like"/>
</dbReference>
<protein>
    <submittedName>
        <fullName evidence="1">Glycerate kinase</fullName>
        <ecNumber evidence="1">2.7.1.31</ecNumber>
    </submittedName>
</protein>
<evidence type="ECO:0000313" key="2">
    <source>
        <dbReference type="Proteomes" id="UP000254186"/>
    </source>
</evidence>
<dbReference type="AlphaFoldDB" id="A0A377JI88"/>
<keyword evidence="1" id="KW-0418">Kinase</keyword>
<dbReference type="EMBL" id="UGHY01000002">
    <property type="protein sequence ID" value="STP05482.1"/>
    <property type="molecule type" value="Genomic_DNA"/>
</dbReference>
<dbReference type="Proteomes" id="UP000254186">
    <property type="component" value="Unassembled WGS sequence"/>
</dbReference>
<accession>A0A377JI88</accession>
<sequence length="108" mass="11840">MQIVLDNLKLAEQVKEADLVITGEGRMDAQSILGKTPIGVARTAKQFNKPVIAIVGCLREDYEVVYEHGIDAVFPIIRNLGDLPTILKQGEQNLISTAQNVARLLSLK</sequence>
<dbReference type="GO" id="GO:0031388">
    <property type="term" value="P:organic acid phosphorylation"/>
    <property type="evidence" value="ECO:0007669"/>
    <property type="project" value="InterPro"/>
</dbReference>
<name>A0A377JI88_HAEPA</name>
<dbReference type="Gene3D" id="3.40.50.10350">
    <property type="entry name" value="Glycerate kinase, domain 1"/>
    <property type="match status" value="1"/>
</dbReference>
<dbReference type="PANTHER" id="PTHR21599">
    <property type="entry name" value="GLYCERATE KINASE"/>
    <property type="match status" value="1"/>
</dbReference>
<dbReference type="InterPro" id="IPR036129">
    <property type="entry name" value="Glycerate_kinase_sf"/>
</dbReference>
<dbReference type="EC" id="2.7.1.31" evidence="1"/>
<reference evidence="1 2" key="1">
    <citation type="submission" date="2018-06" db="EMBL/GenBank/DDBJ databases">
        <authorList>
            <consortium name="Pathogen Informatics"/>
            <person name="Doyle S."/>
        </authorList>
    </citation>
    <scope>NUCLEOTIDE SEQUENCE [LARGE SCALE GENOMIC DNA]</scope>
    <source>
        <strain evidence="1 2">NCTC10672</strain>
    </source>
</reference>
<dbReference type="GO" id="GO:0008887">
    <property type="term" value="F:glycerate kinase activity"/>
    <property type="evidence" value="ECO:0007669"/>
    <property type="project" value="UniProtKB-EC"/>
</dbReference>
<evidence type="ECO:0000313" key="1">
    <source>
        <dbReference type="EMBL" id="STP05482.1"/>
    </source>
</evidence>
<dbReference type="SUPFAM" id="SSF110738">
    <property type="entry name" value="Glycerate kinase I"/>
    <property type="match status" value="1"/>
</dbReference>
<dbReference type="Pfam" id="PF02595">
    <property type="entry name" value="Gly_kinase"/>
    <property type="match status" value="1"/>
</dbReference>
<dbReference type="InterPro" id="IPR004381">
    <property type="entry name" value="Glycerate_kinase"/>
</dbReference>
<proteinExistence type="predicted"/>
<keyword evidence="1" id="KW-0808">Transferase</keyword>
<dbReference type="PANTHER" id="PTHR21599:SF0">
    <property type="entry name" value="GLYCERATE KINASE"/>
    <property type="match status" value="1"/>
</dbReference>
<gene>
    <name evidence="1" type="primary">glxK_2</name>
    <name evidence="1" type="ORF">NCTC10672_01446</name>
</gene>